<feature type="transmembrane region" description="Helical" evidence="17">
    <location>
        <begin position="424"/>
        <end position="442"/>
    </location>
</feature>
<evidence type="ECO:0000313" key="19">
    <source>
        <dbReference type="Proteomes" id="UP000711407"/>
    </source>
</evidence>
<feature type="transmembrane region" description="Helical" evidence="17">
    <location>
        <begin position="341"/>
        <end position="367"/>
    </location>
</feature>
<dbReference type="GO" id="GO:0051301">
    <property type="term" value="P:cell division"/>
    <property type="evidence" value="ECO:0007669"/>
    <property type="project" value="InterPro"/>
</dbReference>
<dbReference type="GO" id="GO:0008360">
    <property type="term" value="P:regulation of cell shape"/>
    <property type="evidence" value="ECO:0007669"/>
    <property type="project" value="UniProtKB-KW"/>
</dbReference>
<evidence type="ECO:0000256" key="1">
    <source>
        <dbReference type="ARBA" id="ARBA00004141"/>
    </source>
</evidence>
<feature type="transmembrane region" description="Helical" evidence="17">
    <location>
        <begin position="37"/>
        <end position="55"/>
    </location>
</feature>
<keyword evidence="3" id="KW-0808">Transferase</keyword>
<dbReference type="GO" id="GO:0008955">
    <property type="term" value="F:peptidoglycan glycosyltransferase activity"/>
    <property type="evidence" value="ECO:0007669"/>
    <property type="project" value="UniProtKB-EC"/>
</dbReference>
<evidence type="ECO:0000256" key="9">
    <source>
        <dbReference type="ARBA" id="ARBA00032370"/>
    </source>
</evidence>
<comment type="similarity">
    <text evidence="11">Belongs to the SEDS family. FtsW subfamily.</text>
</comment>
<keyword evidence="2" id="KW-0328">Glycosyltransferase</keyword>
<sequence>MDAGAYNQAESEVKATQPQSVPEGVDDLKPVGKGDPYIWGVYILLVIVSIVELYSASSREVASSGMLGVFAPIVRHMGTLLLGFICILLLQRVHYSKFAKWIPPFALVSALLMLYVIFFGEIVNGARRSINLFITIQPSEMIKLATPLCIALVLARTQNRRNRELQTPGVWVSVTIVVGFCALLITQGLTNTLLLMSISLAMLVIGGSRWKTLGKVLLFYLVVAAVFGLIYILIPSPADASNTRQDEKLRQTVAELIEEGKATPTQIYLLEHFGDKGRMGTWVMRYIRYSSDSIPKYEQEITSENAQEMYAYMAQARGGVIGAGPGNSRETSRLPLAFSDYIYSIIVEETGLVGGAFVLFLYLLLLGRASSIASQCSRAFPALLVIGMAVTVVMQALFHIAIVAGVFPVSGQPLPLISKGGCSILMISVAFGIMLSVSRYAVRGRDKKSEIRREKNALPEDISGDNLTMID</sequence>
<dbReference type="GO" id="GO:0032153">
    <property type="term" value="C:cell division site"/>
    <property type="evidence" value="ECO:0007669"/>
    <property type="project" value="TreeGrafter"/>
</dbReference>
<dbReference type="EMBL" id="DYXT01000016">
    <property type="protein sequence ID" value="HJE38540.1"/>
    <property type="molecule type" value="Genomic_DNA"/>
</dbReference>
<reference evidence="18" key="1">
    <citation type="journal article" date="2021" name="PeerJ">
        <title>Extensive microbial diversity within the chicken gut microbiome revealed by metagenomics and culture.</title>
        <authorList>
            <person name="Gilroy R."/>
            <person name="Ravi A."/>
            <person name="Getino M."/>
            <person name="Pursley I."/>
            <person name="Horton D.L."/>
            <person name="Alikhan N.F."/>
            <person name="Baker D."/>
            <person name="Gharbi K."/>
            <person name="Hall N."/>
            <person name="Watson M."/>
            <person name="Adriaenssens E.M."/>
            <person name="Foster-Nyarko E."/>
            <person name="Jarju S."/>
            <person name="Secka A."/>
            <person name="Antonio M."/>
            <person name="Oren A."/>
            <person name="Chaudhuri R.R."/>
            <person name="La Ragione R."/>
            <person name="Hildebrand F."/>
            <person name="Pallen M.J."/>
        </authorList>
    </citation>
    <scope>NUCLEOTIDE SEQUENCE</scope>
    <source>
        <strain evidence="18">4100</strain>
    </source>
</reference>
<evidence type="ECO:0000256" key="14">
    <source>
        <dbReference type="ARBA" id="ARBA00044770"/>
    </source>
</evidence>
<reference evidence="18" key="2">
    <citation type="submission" date="2021-09" db="EMBL/GenBank/DDBJ databases">
        <authorList>
            <person name="Gilroy R."/>
        </authorList>
    </citation>
    <scope>NUCLEOTIDE SEQUENCE</scope>
    <source>
        <strain evidence="18">4100</strain>
    </source>
</reference>
<feature type="region of interest" description="Disordered" evidence="16">
    <location>
        <begin position="1"/>
        <end position="25"/>
    </location>
</feature>
<dbReference type="GO" id="GO:0015648">
    <property type="term" value="F:lipid-linked peptidoglycan transporter activity"/>
    <property type="evidence" value="ECO:0007669"/>
    <property type="project" value="TreeGrafter"/>
</dbReference>
<feature type="transmembrane region" description="Helical" evidence="17">
    <location>
        <begin position="67"/>
        <end position="90"/>
    </location>
</feature>
<evidence type="ECO:0000256" key="7">
    <source>
        <dbReference type="ARBA" id="ARBA00022989"/>
    </source>
</evidence>
<gene>
    <name evidence="18" type="ORF">K8V47_02075</name>
</gene>
<accession>A0A921E7B9</accession>
<feature type="transmembrane region" description="Helical" evidence="17">
    <location>
        <begin position="217"/>
        <end position="234"/>
    </location>
</feature>
<comment type="caution">
    <text evidence="18">The sequence shown here is derived from an EMBL/GenBank/DDBJ whole genome shotgun (WGS) entry which is preliminary data.</text>
</comment>
<dbReference type="GO" id="GO:0009252">
    <property type="term" value="P:peptidoglycan biosynthetic process"/>
    <property type="evidence" value="ECO:0007669"/>
    <property type="project" value="UniProtKB-KW"/>
</dbReference>
<dbReference type="Proteomes" id="UP000711407">
    <property type="component" value="Unassembled WGS sequence"/>
</dbReference>
<organism evidence="18 19">
    <name type="scientific">Candidatus Amulumruptor caecigallinarius</name>
    <dbReference type="NCBI Taxonomy" id="2109911"/>
    <lineage>
        <taxon>Bacteria</taxon>
        <taxon>Pseudomonadati</taxon>
        <taxon>Bacteroidota</taxon>
        <taxon>Bacteroidia</taxon>
        <taxon>Bacteroidales</taxon>
        <taxon>Muribaculaceae</taxon>
        <taxon>Candidatus Amulumruptor</taxon>
    </lineage>
</organism>
<evidence type="ECO:0000256" key="3">
    <source>
        <dbReference type="ARBA" id="ARBA00022679"/>
    </source>
</evidence>
<dbReference type="AlphaFoldDB" id="A0A921E7B9"/>
<evidence type="ECO:0000256" key="2">
    <source>
        <dbReference type="ARBA" id="ARBA00022676"/>
    </source>
</evidence>
<evidence type="ECO:0000313" key="18">
    <source>
        <dbReference type="EMBL" id="HJE38540.1"/>
    </source>
</evidence>
<evidence type="ECO:0000256" key="15">
    <source>
        <dbReference type="ARBA" id="ARBA00049902"/>
    </source>
</evidence>
<evidence type="ECO:0000256" key="12">
    <source>
        <dbReference type="ARBA" id="ARBA00041185"/>
    </source>
</evidence>
<dbReference type="GO" id="GO:0005886">
    <property type="term" value="C:plasma membrane"/>
    <property type="evidence" value="ECO:0007669"/>
    <property type="project" value="TreeGrafter"/>
</dbReference>
<dbReference type="PANTHER" id="PTHR30474:SF2">
    <property type="entry name" value="PEPTIDOGLYCAN GLYCOSYLTRANSFERASE FTSW-RELATED"/>
    <property type="match status" value="1"/>
</dbReference>
<evidence type="ECO:0000256" key="4">
    <source>
        <dbReference type="ARBA" id="ARBA00022692"/>
    </source>
</evidence>
<evidence type="ECO:0000256" key="16">
    <source>
        <dbReference type="SAM" id="MobiDB-lite"/>
    </source>
</evidence>
<feature type="compositionally biased region" description="Polar residues" evidence="16">
    <location>
        <begin position="8"/>
        <end position="20"/>
    </location>
</feature>
<comment type="subcellular location">
    <subcellularLocation>
        <location evidence="1">Membrane</location>
        <topology evidence="1">Multi-pass membrane protein</topology>
    </subcellularLocation>
</comment>
<feature type="transmembrane region" description="Helical" evidence="17">
    <location>
        <begin position="169"/>
        <end position="186"/>
    </location>
</feature>
<comment type="catalytic activity">
    <reaction evidence="15">
        <text>[GlcNAc-(1-&gt;4)-Mur2Ac(oyl-L-Ala-gamma-D-Glu-L-Lys-D-Ala-D-Ala)](n)-di-trans,octa-cis-undecaprenyl diphosphate + beta-D-GlcNAc-(1-&gt;4)-Mur2Ac(oyl-L-Ala-gamma-D-Glu-L-Lys-D-Ala-D-Ala)-di-trans,octa-cis-undecaprenyl diphosphate = [GlcNAc-(1-&gt;4)-Mur2Ac(oyl-L-Ala-gamma-D-Glu-L-Lys-D-Ala-D-Ala)](n+1)-di-trans,octa-cis-undecaprenyl diphosphate + di-trans,octa-cis-undecaprenyl diphosphate + H(+)</text>
        <dbReference type="Rhea" id="RHEA:23708"/>
        <dbReference type="Rhea" id="RHEA-COMP:9602"/>
        <dbReference type="Rhea" id="RHEA-COMP:9603"/>
        <dbReference type="ChEBI" id="CHEBI:15378"/>
        <dbReference type="ChEBI" id="CHEBI:58405"/>
        <dbReference type="ChEBI" id="CHEBI:60033"/>
        <dbReference type="ChEBI" id="CHEBI:78435"/>
        <dbReference type="EC" id="2.4.99.28"/>
    </reaction>
</comment>
<feature type="transmembrane region" description="Helical" evidence="17">
    <location>
        <begin position="192"/>
        <end position="210"/>
    </location>
</feature>
<evidence type="ECO:0000256" key="8">
    <source>
        <dbReference type="ARBA" id="ARBA00023136"/>
    </source>
</evidence>
<dbReference type="EC" id="2.4.99.28" evidence="14"/>
<evidence type="ECO:0000256" key="11">
    <source>
        <dbReference type="ARBA" id="ARBA00038053"/>
    </source>
</evidence>
<dbReference type="Pfam" id="PF01098">
    <property type="entry name" value="FTSW_RODA_SPOVE"/>
    <property type="match status" value="2"/>
</dbReference>
<evidence type="ECO:0000256" key="17">
    <source>
        <dbReference type="SAM" id="Phobius"/>
    </source>
</evidence>
<evidence type="ECO:0000256" key="6">
    <source>
        <dbReference type="ARBA" id="ARBA00022984"/>
    </source>
</evidence>
<evidence type="ECO:0000256" key="10">
    <source>
        <dbReference type="ARBA" id="ARBA00033270"/>
    </source>
</evidence>
<feature type="transmembrane region" description="Helical" evidence="17">
    <location>
        <begin position="379"/>
        <end position="404"/>
    </location>
</feature>
<keyword evidence="4 17" id="KW-0812">Transmembrane</keyword>
<keyword evidence="6" id="KW-0573">Peptidoglycan synthesis</keyword>
<keyword evidence="5" id="KW-0133">Cell shape</keyword>
<evidence type="ECO:0000256" key="13">
    <source>
        <dbReference type="ARBA" id="ARBA00041418"/>
    </source>
</evidence>
<keyword evidence="8 17" id="KW-0472">Membrane</keyword>
<proteinExistence type="inferred from homology"/>
<feature type="transmembrane region" description="Helical" evidence="17">
    <location>
        <begin position="102"/>
        <end position="123"/>
    </location>
</feature>
<evidence type="ECO:0000256" key="5">
    <source>
        <dbReference type="ARBA" id="ARBA00022960"/>
    </source>
</evidence>
<protein>
    <recommendedName>
        <fullName evidence="12">Probable peptidoglycan glycosyltransferase FtsW</fullName>
        <ecNumber evidence="14">2.4.99.28</ecNumber>
    </recommendedName>
    <alternativeName>
        <fullName evidence="13">Cell division protein FtsW</fullName>
    </alternativeName>
    <alternativeName>
        <fullName evidence="10">Cell wall polymerase</fullName>
    </alternativeName>
    <alternativeName>
        <fullName evidence="9">Peptidoglycan polymerase</fullName>
    </alternativeName>
</protein>
<dbReference type="InterPro" id="IPR001182">
    <property type="entry name" value="FtsW/RodA"/>
</dbReference>
<keyword evidence="7 17" id="KW-1133">Transmembrane helix</keyword>
<name>A0A921E7B9_9BACT</name>
<dbReference type="PANTHER" id="PTHR30474">
    <property type="entry name" value="CELL CYCLE PROTEIN"/>
    <property type="match status" value="1"/>
</dbReference>